<dbReference type="InterPro" id="IPR011024">
    <property type="entry name" value="G_crystallin-like"/>
</dbReference>
<protein>
    <submittedName>
        <fullName evidence="5">Chromosome 14 SCAF14723, whole genome shotgun sequence</fullName>
    </submittedName>
</protein>
<proteinExistence type="inferred from homology"/>
<evidence type="ECO:0000259" key="4">
    <source>
        <dbReference type="PROSITE" id="PS50915"/>
    </source>
</evidence>
<feature type="region of interest" description="Disordered" evidence="3">
    <location>
        <begin position="1"/>
        <end position="134"/>
    </location>
</feature>
<feature type="compositionally biased region" description="Polar residues" evidence="3">
    <location>
        <begin position="40"/>
        <end position="50"/>
    </location>
</feature>
<keyword evidence="2" id="KW-0677">Repeat</keyword>
<feature type="compositionally biased region" description="Basic residues" evidence="3">
    <location>
        <begin position="1"/>
        <end position="13"/>
    </location>
</feature>
<feature type="domain" description="Beta/gamma crystallin 'Greek key'" evidence="4">
    <location>
        <begin position="604"/>
        <end position="646"/>
    </location>
</feature>
<feature type="domain" description="Beta/gamma crystallin 'Greek key'" evidence="4">
    <location>
        <begin position="505"/>
        <end position="557"/>
    </location>
</feature>
<feature type="domain" description="Beta/gamma crystallin 'Greek key'" evidence="4">
    <location>
        <begin position="658"/>
        <end position="703"/>
    </location>
</feature>
<evidence type="ECO:0000256" key="1">
    <source>
        <dbReference type="ARBA" id="ARBA00009646"/>
    </source>
</evidence>
<feature type="domain" description="Beta/gamma crystallin 'Greek key'" evidence="4">
    <location>
        <begin position="704"/>
        <end position="745"/>
    </location>
</feature>
<feature type="domain" description="Beta/gamma crystallin 'Greek key'" evidence="4">
    <location>
        <begin position="847"/>
        <end position="889"/>
    </location>
</feature>
<feature type="compositionally biased region" description="Basic and acidic residues" evidence="3">
    <location>
        <begin position="115"/>
        <end position="134"/>
    </location>
</feature>
<gene>
    <name evidence="5" type="ORF">GSTENG00023143001</name>
</gene>
<accession>Q4S6S9</accession>
<evidence type="ECO:0000313" key="5">
    <source>
        <dbReference type="EMBL" id="CAG03653.1"/>
    </source>
</evidence>
<feature type="compositionally biased region" description="Low complexity" evidence="3">
    <location>
        <begin position="374"/>
        <end position="401"/>
    </location>
</feature>
<comment type="similarity">
    <text evidence="1">Belongs to the beta/gamma-crystallin family.</text>
</comment>
<dbReference type="Gene3D" id="2.60.20.10">
    <property type="entry name" value="Crystallins"/>
    <property type="match status" value="6"/>
</dbReference>
<dbReference type="AlphaFoldDB" id="Q4S6S9"/>
<evidence type="ECO:0000256" key="3">
    <source>
        <dbReference type="SAM" id="MobiDB-lite"/>
    </source>
</evidence>
<feature type="domain" description="Beta/gamma crystallin 'Greek key'" evidence="4">
    <location>
        <begin position="1027"/>
        <end position="1068"/>
    </location>
</feature>
<feature type="region of interest" description="Disordered" evidence="3">
    <location>
        <begin position="435"/>
        <end position="458"/>
    </location>
</feature>
<dbReference type="InterPro" id="IPR050252">
    <property type="entry name" value="Beta/Gamma-Crystallin"/>
</dbReference>
<feature type="domain" description="Beta/gamma crystallin 'Greek key'" evidence="4">
    <location>
        <begin position="937"/>
        <end position="980"/>
    </location>
</feature>
<feature type="compositionally biased region" description="Polar residues" evidence="3">
    <location>
        <begin position="23"/>
        <end position="32"/>
    </location>
</feature>
<dbReference type="InterPro" id="IPR001064">
    <property type="entry name" value="Beta/gamma_crystallin"/>
</dbReference>
<dbReference type="SUPFAM" id="SSF49695">
    <property type="entry name" value="gamma-Crystallin-like"/>
    <property type="match status" value="4"/>
</dbReference>
<feature type="domain" description="Beta/gamma crystallin 'Greek key'" evidence="4">
    <location>
        <begin position="465"/>
        <end position="504"/>
    </location>
</feature>
<dbReference type="PROSITE" id="PS50915">
    <property type="entry name" value="CRYSTALLIN_BETA_GAMMA"/>
    <property type="match status" value="8"/>
</dbReference>
<feature type="compositionally biased region" description="Polar residues" evidence="3">
    <location>
        <begin position="360"/>
        <end position="373"/>
    </location>
</feature>
<reference evidence="5" key="2">
    <citation type="submission" date="2004-02" db="EMBL/GenBank/DDBJ databases">
        <authorList>
            <consortium name="Genoscope"/>
            <consortium name="Whitehead Institute Centre for Genome Research"/>
        </authorList>
    </citation>
    <scope>NUCLEOTIDE SEQUENCE</scope>
</reference>
<dbReference type="OrthoDB" id="9895617at2759"/>
<organism evidence="5">
    <name type="scientific">Tetraodon nigroviridis</name>
    <name type="common">Spotted green pufferfish</name>
    <name type="synonym">Chelonodon nigroviridis</name>
    <dbReference type="NCBI Taxonomy" id="99883"/>
    <lineage>
        <taxon>Eukaryota</taxon>
        <taxon>Metazoa</taxon>
        <taxon>Chordata</taxon>
        <taxon>Craniata</taxon>
        <taxon>Vertebrata</taxon>
        <taxon>Euteleostomi</taxon>
        <taxon>Actinopterygii</taxon>
        <taxon>Neopterygii</taxon>
        <taxon>Teleostei</taxon>
        <taxon>Neoteleostei</taxon>
        <taxon>Acanthomorphata</taxon>
        <taxon>Eupercaria</taxon>
        <taxon>Tetraodontiformes</taxon>
        <taxon>Tetradontoidea</taxon>
        <taxon>Tetraodontidae</taxon>
        <taxon>Tetraodon</taxon>
    </lineage>
</organism>
<evidence type="ECO:0000256" key="2">
    <source>
        <dbReference type="ARBA" id="ARBA00022737"/>
    </source>
</evidence>
<name>Q4S6S9_TETNG</name>
<dbReference type="PRINTS" id="PR01367">
    <property type="entry name" value="BGCRYSTALLIN"/>
</dbReference>
<reference evidence="5" key="1">
    <citation type="journal article" date="2004" name="Nature">
        <title>Genome duplication in the teleost fish Tetraodon nigroviridis reveals the early vertebrate proto-karyotype.</title>
        <authorList>
            <person name="Jaillon O."/>
            <person name="Aury J.-M."/>
            <person name="Brunet F."/>
            <person name="Petit J.-L."/>
            <person name="Stange-Thomann N."/>
            <person name="Mauceli E."/>
            <person name="Bouneau L."/>
            <person name="Fischer C."/>
            <person name="Ozouf-Costaz C."/>
            <person name="Bernot A."/>
            <person name="Nicaud S."/>
            <person name="Jaffe D."/>
            <person name="Fisher S."/>
            <person name="Lutfalla G."/>
            <person name="Dossat C."/>
            <person name="Segurens B."/>
            <person name="Dasilva C."/>
            <person name="Salanoubat M."/>
            <person name="Levy M."/>
            <person name="Boudet N."/>
            <person name="Castellano S."/>
            <person name="Anthouard V."/>
            <person name="Jubin C."/>
            <person name="Castelli V."/>
            <person name="Katinka M."/>
            <person name="Vacherie B."/>
            <person name="Biemont C."/>
            <person name="Skalli Z."/>
            <person name="Cattolico L."/>
            <person name="Poulain J."/>
            <person name="De Berardinis V."/>
            <person name="Cruaud C."/>
            <person name="Duprat S."/>
            <person name="Brottier P."/>
            <person name="Coutanceau J.-P."/>
            <person name="Gouzy J."/>
            <person name="Parra G."/>
            <person name="Lardier G."/>
            <person name="Chapple C."/>
            <person name="McKernan K.J."/>
            <person name="McEwan P."/>
            <person name="Bosak S."/>
            <person name="Kellis M."/>
            <person name="Volff J.-N."/>
            <person name="Guigo R."/>
            <person name="Zody M.C."/>
            <person name="Mesirov J."/>
            <person name="Lindblad-Toh K."/>
            <person name="Birren B."/>
            <person name="Nusbaum C."/>
            <person name="Kahn D."/>
            <person name="Robinson-Rechavi M."/>
            <person name="Laudet V."/>
            <person name="Schachter V."/>
            <person name="Quetier F."/>
            <person name="Saurin W."/>
            <person name="Scarpelli C."/>
            <person name="Wincker P."/>
            <person name="Lander E.S."/>
            <person name="Weissenbach J."/>
            <person name="Roest Crollius H."/>
        </authorList>
    </citation>
    <scope>NUCLEOTIDE SEQUENCE [LARGE SCALE GENOMIC DNA]</scope>
</reference>
<dbReference type="KEGG" id="tng:GSTEN00023143G001"/>
<sequence length="1128" mass="123027">MGRKNAARRKLRKSSVGDRGTSPHESQSQSGENAPEEPSAGNSGASSQGKTVKPEHDCASSSHQRSPSSRILPELGEGDTSCPNTAKKQDQGLDTSSVSQGSVVDGSADMEDEDSLYKVERKTETPESKRRSIKVSRSERLIASSQVQPSVLQRKTLNFSWGMAKEDSNTQQDAPSSWLDVDFPKQRLRVSAPKLNCSGSESNLLDTSGEFDEDNFVEKIKKLCAPFSLPPRKHNPLGPLQPPFALPAIKEDRFEKTFDPEEFMIGLRKSKYTLETATSTFNKLHSVESKSGQKPFRASLSDRSILLSSLDTQSRLKSPSNDEEEGTEEKDEKVKLKSRLEGSCVLSSLTSSLLKGKKNGVQTQAEGTNSGEVSPSNAPQPSSPAFCEPSSSAAQQSPGPSQREEAPALPHDSGPPLPSFTDVKLPDYLEKYLPQEARKPGQDVQKQEQLQNKKRTAKGFHKRPGKIVLFEGARFSGQAYEVYRDVPDATWMQLSALISVKVVRGCWVLYEKPDFQGRTIALEEGAIELNNVWAEDGVDTEPRDSSPMLIGSIRLAVWDYSIPRIDLFTEPEGRGRITSYHDDMIETGAFGIPLSTASIQVYSGVWLVFSDPGFQGMLAVLEKGEYPIPESWGFASPFVGSLRPLKMGGFKVENGIEVKAVVYEKPGFQGSCMEVDSNIFSFSEGEAADSNKPTSVGSLKVIGGIWVGYSEPGFEGQQHILEEGEYWDSSDWGGSDGLKSLQPVLSDFFSPHLKMFRERDFGGVDIDITIPVTNMEETGYGTKVQSLDVIGGVLMPRLARLQTCTGLVCCVSVSVACRPYTQAPSVSAGASRSRPQEPQVYTPVSAESWVAFEEPGFCGESYILERGLYGCPEDWGALQPRIASAMPVVLSDFETTAKFKVQLFSEPGFQGCNVVLEDSATSLQDGFCVASCKVLSGSWLAFEGANFTGRLYVLEEGSYADLKSMGCVQGTSIMSLQTVGFEFSLPSITLYERCGLRGKRVVLTDGTVNLPLTAGCSRVQSLVVEGGIWVVHEGFNYRGAQFVLKPGEVLDWYKFSSWLKIGSLRPLPQLLEECCLSPSGSVVMAGSRVGLTAELDAHAHLWSISPEGFICYTPTPNLVLDVKGNQAY</sequence>
<feature type="compositionally biased region" description="Low complexity" evidence="3">
    <location>
        <begin position="96"/>
        <end position="107"/>
    </location>
</feature>
<feature type="region of interest" description="Disordered" evidence="3">
    <location>
        <begin position="355"/>
        <end position="421"/>
    </location>
</feature>
<feature type="compositionally biased region" description="Low complexity" evidence="3">
    <location>
        <begin position="60"/>
        <end position="69"/>
    </location>
</feature>
<dbReference type="EMBL" id="CAAE01014723">
    <property type="protein sequence ID" value="CAG03653.1"/>
    <property type="molecule type" value="Genomic_DNA"/>
</dbReference>
<dbReference type="PANTHER" id="PTHR11818:SF2">
    <property type="entry name" value="BETA_GAMMA CRYSTALLIN DOMAIN-CONTAINING PROTEIN 1"/>
    <property type="match status" value="1"/>
</dbReference>
<dbReference type="SMART" id="SM00247">
    <property type="entry name" value="XTALbg"/>
    <property type="match status" value="6"/>
</dbReference>
<dbReference type="PANTHER" id="PTHR11818">
    <property type="entry name" value="BETA/GAMMA CRYSTALLIN"/>
    <property type="match status" value="1"/>
</dbReference>
<feature type="region of interest" description="Disordered" evidence="3">
    <location>
        <begin position="310"/>
        <end position="336"/>
    </location>
</feature>
<dbReference type="Pfam" id="PF00030">
    <property type="entry name" value="Crystall"/>
    <property type="match status" value="6"/>
</dbReference>